<dbReference type="InterPro" id="IPR013083">
    <property type="entry name" value="Znf_RING/FYVE/PHD"/>
</dbReference>
<keyword evidence="14" id="KW-1185">Reference proteome</keyword>
<evidence type="ECO:0000256" key="3">
    <source>
        <dbReference type="ARBA" id="ARBA00012483"/>
    </source>
</evidence>
<evidence type="ECO:0000256" key="4">
    <source>
        <dbReference type="ARBA" id="ARBA00022679"/>
    </source>
</evidence>
<dbReference type="PROSITE" id="PS50089">
    <property type="entry name" value="ZF_RING_2"/>
    <property type="match status" value="1"/>
</dbReference>
<dbReference type="GO" id="GO:0005634">
    <property type="term" value="C:nucleus"/>
    <property type="evidence" value="ECO:0007669"/>
    <property type="project" value="UniProtKB-SubCell"/>
</dbReference>
<reference evidence="13 14" key="1">
    <citation type="journal article" date="2021" name="Nat. Plants">
        <title>The Taxus genome provides insights into paclitaxel biosynthesis.</title>
        <authorList>
            <person name="Xiong X."/>
            <person name="Gou J."/>
            <person name="Liao Q."/>
            <person name="Li Y."/>
            <person name="Zhou Q."/>
            <person name="Bi G."/>
            <person name="Li C."/>
            <person name="Du R."/>
            <person name="Wang X."/>
            <person name="Sun T."/>
            <person name="Guo L."/>
            <person name="Liang H."/>
            <person name="Lu P."/>
            <person name="Wu Y."/>
            <person name="Zhang Z."/>
            <person name="Ro D.K."/>
            <person name="Shang Y."/>
            <person name="Huang S."/>
            <person name="Yan J."/>
        </authorList>
    </citation>
    <scope>NUCLEOTIDE SEQUENCE [LARGE SCALE GENOMIC DNA]</scope>
    <source>
        <strain evidence="13">Ta-2019</strain>
    </source>
</reference>
<dbReference type="InterPro" id="IPR051657">
    <property type="entry name" value="RNF168/RNF169_E3_ubiq-ligase"/>
</dbReference>
<dbReference type="GO" id="GO:0035861">
    <property type="term" value="C:site of double-strand break"/>
    <property type="evidence" value="ECO:0007669"/>
    <property type="project" value="TreeGrafter"/>
</dbReference>
<dbReference type="GO" id="GO:0006302">
    <property type="term" value="P:double-strand break repair"/>
    <property type="evidence" value="ECO:0007669"/>
    <property type="project" value="TreeGrafter"/>
</dbReference>
<comment type="subcellular location">
    <subcellularLocation>
        <location evidence="2">Nucleus</location>
    </subcellularLocation>
</comment>
<protein>
    <recommendedName>
        <fullName evidence="3">RING-type E3 ubiquitin transferase</fullName>
        <ecNumber evidence="3">2.3.2.27</ecNumber>
    </recommendedName>
</protein>
<evidence type="ECO:0000256" key="8">
    <source>
        <dbReference type="ARBA" id="ARBA00022786"/>
    </source>
</evidence>
<dbReference type="GO" id="GO:0031491">
    <property type="term" value="F:nucleosome binding"/>
    <property type="evidence" value="ECO:0007669"/>
    <property type="project" value="TreeGrafter"/>
</dbReference>
<keyword evidence="10" id="KW-0539">Nucleus</keyword>
<dbReference type="PROSITE" id="PS00518">
    <property type="entry name" value="ZF_RING_1"/>
    <property type="match status" value="1"/>
</dbReference>
<evidence type="ECO:0000256" key="1">
    <source>
        <dbReference type="ARBA" id="ARBA00000900"/>
    </source>
</evidence>
<evidence type="ECO:0000256" key="2">
    <source>
        <dbReference type="ARBA" id="ARBA00004123"/>
    </source>
</evidence>
<feature type="domain" description="RING-type" evidence="12">
    <location>
        <begin position="5"/>
        <end position="29"/>
    </location>
</feature>
<gene>
    <name evidence="13" type="ORF">KI387_025000</name>
</gene>
<evidence type="ECO:0000256" key="5">
    <source>
        <dbReference type="ARBA" id="ARBA00022723"/>
    </source>
</evidence>
<sequence length="196" mass="21910">YSASCGHSFCKICLENVIEKCVPRCPKCRQPSKGDFKGCSINTVLWNTVQLLFPKEVAERIKAKKESGEALKCERMKEKENSSYINQVNRRLPGNKWQGHRQPTWGIGLSRPAYSTTANNFRRAFQSSAIANQEIELQVGIVANVTRNERAERGGGSRRSSQEELDAALASRLQHEELVRIVRGDGGGGRRIRGAH</sequence>
<dbReference type="AlphaFoldDB" id="A0AA38G7K3"/>
<accession>A0AA38G7K3</accession>
<comment type="caution">
    <text evidence="13">The sequence shown here is derived from an EMBL/GenBank/DDBJ whole genome shotgun (WGS) entry which is preliminary data.</text>
</comment>
<evidence type="ECO:0000256" key="11">
    <source>
        <dbReference type="PROSITE-ProRule" id="PRU00175"/>
    </source>
</evidence>
<keyword evidence="7 11" id="KW-0863">Zinc-finger</keyword>
<keyword evidence="9" id="KW-0862">Zinc</keyword>
<dbReference type="Proteomes" id="UP000824469">
    <property type="component" value="Unassembled WGS sequence"/>
</dbReference>
<dbReference type="Gene3D" id="3.30.40.10">
    <property type="entry name" value="Zinc/RING finger domain, C3HC4 (zinc finger)"/>
    <property type="match status" value="1"/>
</dbReference>
<dbReference type="EC" id="2.3.2.27" evidence="3"/>
<organism evidence="13 14">
    <name type="scientific">Taxus chinensis</name>
    <name type="common">Chinese yew</name>
    <name type="synonym">Taxus wallichiana var. chinensis</name>
    <dbReference type="NCBI Taxonomy" id="29808"/>
    <lineage>
        <taxon>Eukaryota</taxon>
        <taxon>Viridiplantae</taxon>
        <taxon>Streptophyta</taxon>
        <taxon>Embryophyta</taxon>
        <taxon>Tracheophyta</taxon>
        <taxon>Spermatophyta</taxon>
        <taxon>Pinopsida</taxon>
        <taxon>Pinidae</taxon>
        <taxon>Conifers II</taxon>
        <taxon>Cupressales</taxon>
        <taxon>Taxaceae</taxon>
        <taxon>Taxus</taxon>
    </lineage>
</organism>
<keyword evidence="5" id="KW-0479">Metal-binding</keyword>
<dbReference type="PANTHER" id="PTHR23328">
    <property type="entry name" value="RING-TYPE DOMAIN-CONTAINING PROTEIN"/>
    <property type="match status" value="1"/>
</dbReference>
<evidence type="ECO:0000256" key="10">
    <source>
        <dbReference type="ARBA" id="ARBA00023242"/>
    </source>
</evidence>
<dbReference type="PANTHER" id="PTHR23328:SF0">
    <property type="entry name" value="RING-TYPE DOMAIN-CONTAINING PROTEIN"/>
    <property type="match status" value="1"/>
</dbReference>
<evidence type="ECO:0000259" key="12">
    <source>
        <dbReference type="PROSITE" id="PS50089"/>
    </source>
</evidence>
<dbReference type="GO" id="GO:0008270">
    <property type="term" value="F:zinc ion binding"/>
    <property type="evidence" value="ECO:0007669"/>
    <property type="project" value="UniProtKB-KW"/>
</dbReference>
<keyword evidence="8" id="KW-0833">Ubl conjugation pathway</keyword>
<evidence type="ECO:0000313" key="14">
    <source>
        <dbReference type="Proteomes" id="UP000824469"/>
    </source>
</evidence>
<dbReference type="GO" id="GO:0061630">
    <property type="term" value="F:ubiquitin protein ligase activity"/>
    <property type="evidence" value="ECO:0007669"/>
    <property type="project" value="UniProtKB-EC"/>
</dbReference>
<evidence type="ECO:0000256" key="9">
    <source>
        <dbReference type="ARBA" id="ARBA00022833"/>
    </source>
</evidence>
<keyword evidence="6" id="KW-0227">DNA damage</keyword>
<proteinExistence type="predicted"/>
<dbReference type="InterPro" id="IPR001841">
    <property type="entry name" value="Znf_RING"/>
</dbReference>
<evidence type="ECO:0000313" key="13">
    <source>
        <dbReference type="EMBL" id="KAH9316373.1"/>
    </source>
</evidence>
<feature type="non-terminal residue" evidence="13">
    <location>
        <position position="196"/>
    </location>
</feature>
<dbReference type="SUPFAM" id="SSF57850">
    <property type="entry name" value="RING/U-box"/>
    <property type="match status" value="1"/>
</dbReference>
<dbReference type="InterPro" id="IPR017907">
    <property type="entry name" value="Znf_RING_CS"/>
</dbReference>
<keyword evidence="4" id="KW-0808">Transferase</keyword>
<evidence type="ECO:0000256" key="6">
    <source>
        <dbReference type="ARBA" id="ARBA00022763"/>
    </source>
</evidence>
<evidence type="ECO:0000256" key="7">
    <source>
        <dbReference type="ARBA" id="ARBA00022771"/>
    </source>
</evidence>
<comment type="catalytic activity">
    <reaction evidence="1">
        <text>S-ubiquitinyl-[E2 ubiquitin-conjugating enzyme]-L-cysteine + [acceptor protein]-L-lysine = [E2 ubiquitin-conjugating enzyme]-L-cysteine + N(6)-ubiquitinyl-[acceptor protein]-L-lysine.</text>
        <dbReference type="EC" id="2.3.2.27"/>
    </reaction>
</comment>
<dbReference type="EMBL" id="JAHRHJ020000005">
    <property type="protein sequence ID" value="KAH9316373.1"/>
    <property type="molecule type" value="Genomic_DNA"/>
</dbReference>
<name>A0AA38G7K3_TAXCH</name>